<evidence type="ECO:0000313" key="1">
    <source>
        <dbReference type="EMBL" id="NTS32529.1"/>
    </source>
</evidence>
<accession>A0A849VV82</accession>
<dbReference type="PIRSF" id="PIRSF034285">
    <property type="entry name" value="UCP034285"/>
    <property type="match status" value="1"/>
</dbReference>
<comment type="caution">
    <text evidence="1">The sequence shown here is derived from an EMBL/GenBank/DDBJ whole genome shotgun (WGS) entry which is preliminary data.</text>
</comment>
<dbReference type="RefSeq" id="WP_113281622.1">
    <property type="nucleotide sequence ID" value="NZ_JABUMX010000003.1"/>
</dbReference>
<dbReference type="Gene3D" id="3.40.50.300">
    <property type="entry name" value="P-loop containing nucleotide triphosphate hydrolases"/>
    <property type="match status" value="1"/>
</dbReference>
<name>A0A849VV82_9HYPH</name>
<dbReference type="EMBL" id="JABUMX010000003">
    <property type="protein sequence ID" value="NTS32529.1"/>
    <property type="molecule type" value="Genomic_DNA"/>
</dbReference>
<gene>
    <name evidence="1" type="ORF">HQ945_14820</name>
</gene>
<dbReference type="Proteomes" id="UP000550508">
    <property type="component" value="Unassembled WGS sequence"/>
</dbReference>
<dbReference type="SUPFAM" id="SSF52540">
    <property type="entry name" value="P-loop containing nucleoside triphosphate hydrolases"/>
    <property type="match status" value="1"/>
</dbReference>
<dbReference type="AlphaFoldDB" id="A0A849VV82"/>
<evidence type="ECO:0000313" key="2">
    <source>
        <dbReference type="Proteomes" id="UP000550508"/>
    </source>
</evidence>
<protein>
    <recommendedName>
        <fullName evidence="3">Protein ImuA</fullName>
    </recommendedName>
</protein>
<sequence length="262" mass="28180">MATTVDLTALRRDIASLSAGISPAAKRSAFAFGIETLDRMFRHGIERGAVHEVFADEAGDAGAATGFVIALALRAASNQSLILWLEEDFAAQEHGFPYAPGLRHIGLDPQRLVIVRCATPQDVLKAAADSLGIRGTGAVIIAPWSNPKCLDLTASRKLLLSAQQTNVPAFLLRLGAQPTENAATTRWLIRSAASQSSGANAPGHPVFDATLIRNRQGMTGHWILQWESEDHVFRQIEPLSGNVVPAPAYRPPQTRKSGTRSY</sequence>
<organism evidence="1 2">
    <name type="scientific">Phyllobacterium pellucidum</name>
    <dbReference type="NCBI Taxonomy" id="2740464"/>
    <lineage>
        <taxon>Bacteria</taxon>
        <taxon>Pseudomonadati</taxon>
        <taxon>Pseudomonadota</taxon>
        <taxon>Alphaproteobacteria</taxon>
        <taxon>Hyphomicrobiales</taxon>
        <taxon>Phyllobacteriaceae</taxon>
        <taxon>Phyllobacterium</taxon>
    </lineage>
</organism>
<keyword evidence="2" id="KW-1185">Reference proteome</keyword>
<dbReference type="InterPro" id="IPR017026">
    <property type="entry name" value="ImuA"/>
</dbReference>
<reference evidence="1 2" key="1">
    <citation type="submission" date="2020-05" db="EMBL/GenBank/DDBJ databases">
        <authorList>
            <person name="Kim M.K."/>
        </authorList>
    </citation>
    <scope>NUCLEOTIDE SEQUENCE [LARGE SCALE GENOMIC DNA]</scope>
    <source>
        <strain evidence="1 2">BT25</strain>
    </source>
</reference>
<proteinExistence type="predicted"/>
<dbReference type="InterPro" id="IPR027417">
    <property type="entry name" value="P-loop_NTPase"/>
</dbReference>
<evidence type="ECO:0008006" key="3">
    <source>
        <dbReference type="Google" id="ProtNLM"/>
    </source>
</evidence>